<evidence type="ECO:0000313" key="1">
    <source>
        <dbReference type="EMBL" id="BBB90894.1"/>
    </source>
</evidence>
<dbReference type="Proteomes" id="UP000276437">
    <property type="component" value="Chromosome"/>
</dbReference>
<dbReference type="EMBL" id="AP018449">
    <property type="protein sequence ID" value="BBB90894.1"/>
    <property type="molecule type" value="Genomic_DNA"/>
</dbReference>
<gene>
    <name evidence="1" type="ORF">MAMMFC1_01561</name>
</gene>
<keyword evidence="2" id="KW-1185">Reference proteome</keyword>
<dbReference type="AlphaFoldDB" id="A0A348AIJ6"/>
<dbReference type="KEGG" id="mana:MAMMFC1_01561"/>
<organism evidence="1 2">
    <name type="scientific">Methylomusa anaerophila</name>
    <dbReference type="NCBI Taxonomy" id="1930071"/>
    <lineage>
        <taxon>Bacteria</taxon>
        <taxon>Bacillati</taxon>
        <taxon>Bacillota</taxon>
        <taxon>Negativicutes</taxon>
        <taxon>Selenomonadales</taxon>
        <taxon>Sporomusaceae</taxon>
        <taxon>Methylomusa</taxon>
    </lineage>
</organism>
<accession>A0A348AIJ6</accession>
<sequence>MGDSNPHRSSKVELPLAEVEVLELDKCHWLEDNTEPVGKVLSSSTSVGALDW</sequence>
<reference evidence="1 2" key="1">
    <citation type="journal article" date="2018" name="Int. J. Syst. Evol. Microbiol.">
        <title>Methylomusa anaerophila gen. nov., sp. nov., an anaerobic methanol-utilizing bacterium isolated from a microbial fuel cell.</title>
        <authorList>
            <person name="Amano N."/>
            <person name="Yamamuro A."/>
            <person name="Miyahara M."/>
            <person name="Kouzuma A."/>
            <person name="Abe T."/>
            <person name="Watanabe K."/>
        </authorList>
    </citation>
    <scope>NUCLEOTIDE SEQUENCE [LARGE SCALE GENOMIC DNA]</scope>
    <source>
        <strain evidence="1 2">MMFC1</strain>
    </source>
</reference>
<proteinExistence type="predicted"/>
<protein>
    <submittedName>
        <fullName evidence="1">Uncharacterized protein</fullName>
    </submittedName>
</protein>
<name>A0A348AIJ6_9FIRM</name>
<dbReference type="RefSeq" id="WP_324332470.1">
    <property type="nucleotide sequence ID" value="NZ_DAINIT010000030.1"/>
</dbReference>
<evidence type="ECO:0000313" key="2">
    <source>
        <dbReference type="Proteomes" id="UP000276437"/>
    </source>
</evidence>